<dbReference type="EMBL" id="JADIJS010000001">
    <property type="protein sequence ID" value="MBO1039939.1"/>
    <property type="molecule type" value="Genomic_DNA"/>
</dbReference>
<dbReference type="Proteomes" id="UP000718278">
    <property type="component" value="Unassembled WGS sequence"/>
</dbReference>
<organism evidence="2 3">
    <name type="scientific">Brucella pituitosa</name>
    <dbReference type="NCBI Taxonomy" id="571256"/>
    <lineage>
        <taxon>Bacteria</taxon>
        <taxon>Pseudomonadati</taxon>
        <taxon>Pseudomonadota</taxon>
        <taxon>Alphaproteobacteria</taxon>
        <taxon>Hyphomicrobiales</taxon>
        <taxon>Brucellaceae</taxon>
        <taxon>Brucella/Ochrobactrum group</taxon>
        <taxon>Brucella</taxon>
    </lineage>
</organism>
<feature type="non-terminal residue" evidence="2">
    <location>
        <position position="41"/>
    </location>
</feature>
<sequence>MANNTQTVTALREAGPDVAQTSTQTVLSARGLGKSFGGFHA</sequence>
<name>A0ABS3JZ66_9HYPH</name>
<keyword evidence="2" id="KW-0067">ATP-binding</keyword>
<feature type="region of interest" description="Disordered" evidence="1">
    <location>
        <begin position="1"/>
        <end position="22"/>
    </location>
</feature>
<reference evidence="2 3" key="1">
    <citation type="submission" date="2020-10" db="EMBL/GenBank/DDBJ databases">
        <title>Genomic characterization of underground lake bacteria from Wind Cave National Park: Insight into the archetypical LuxI/LuxR and identification of LuxR solos.</title>
        <authorList>
            <person name="Wengert P.C."/>
            <person name="Savka M.A."/>
        </authorList>
    </citation>
    <scope>NUCLEOTIDE SEQUENCE [LARGE SCALE GENOMIC DNA]</scope>
    <source>
        <strain evidence="2 3">SD316</strain>
    </source>
</reference>
<evidence type="ECO:0000313" key="3">
    <source>
        <dbReference type="Proteomes" id="UP000718278"/>
    </source>
</evidence>
<protein>
    <submittedName>
        <fullName evidence="2">ABC transporter ATP-binding protein</fullName>
    </submittedName>
</protein>
<evidence type="ECO:0000313" key="2">
    <source>
        <dbReference type="EMBL" id="MBO1039939.1"/>
    </source>
</evidence>
<gene>
    <name evidence="2" type="ORF">IPV26_09720</name>
</gene>
<keyword evidence="2" id="KW-0547">Nucleotide-binding</keyword>
<dbReference type="GO" id="GO:0005524">
    <property type="term" value="F:ATP binding"/>
    <property type="evidence" value="ECO:0007669"/>
    <property type="project" value="UniProtKB-KW"/>
</dbReference>
<proteinExistence type="predicted"/>
<evidence type="ECO:0000256" key="1">
    <source>
        <dbReference type="SAM" id="MobiDB-lite"/>
    </source>
</evidence>
<keyword evidence="3" id="KW-1185">Reference proteome</keyword>
<comment type="caution">
    <text evidence="2">The sequence shown here is derived from an EMBL/GenBank/DDBJ whole genome shotgun (WGS) entry which is preliminary data.</text>
</comment>
<accession>A0ABS3JZ66</accession>